<keyword evidence="1" id="KW-0812">Transmembrane</keyword>
<organism evidence="2 3">
    <name type="scientific">Flavobacterium beibuense F44-8</name>
    <dbReference type="NCBI Taxonomy" id="1406840"/>
    <lineage>
        <taxon>Bacteria</taxon>
        <taxon>Pseudomonadati</taxon>
        <taxon>Bacteroidota</taxon>
        <taxon>Flavobacteriia</taxon>
        <taxon>Flavobacteriales</taxon>
        <taxon>Flavobacteriaceae</taxon>
        <taxon>Flavobacterium</taxon>
    </lineage>
</organism>
<dbReference type="InterPro" id="IPR010364">
    <property type="entry name" value="Uncharacterised_IM_CreD"/>
</dbReference>
<protein>
    <submittedName>
        <fullName evidence="2">Membrane protein</fullName>
    </submittedName>
</protein>
<evidence type="ECO:0000313" key="2">
    <source>
        <dbReference type="EMBL" id="KGO81599.1"/>
    </source>
</evidence>
<dbReference type="eggNOG" id="COG4452">
    <property type="taxonomic scope" value="Bacteria"/>
</dbReference>
<dbReference type="GO" id="GO:0005886">
    <property type="term" value="C:plasma membrane"/>
    <property type="evidence" value="ECO:0007669"/>
    <property type="project" value="TreeGrafter"/>
</dbReference>
<feature type="transmembrane region" description="Helical" evidence="1">
    <location>
        <begin position="21"/>
        <end position="42"/>
    </location>
</feature>
<accession>A0A0A2LNU9</accession>
<keyword evidence="1" id="KW-1133">Transmembrane helix</keyword>
<dbReference type="AlphaFoldDB" id="A0A0A2LNU9"/>
<dbReference type="STRING" id="1406840.Q763_08130"/>
<dbReference type="Pfam" id="PF06123">
    <property type="entry name" value="CreD"/>
    <property type="match status" value="1"/>
</dbReference>
<dbReference type="EMBL" id="JRLV01000007">
    <property type="protein sequence ID" value="KGO81599.1"/>
    <property type="molecule type" value="Genomic_DNA"/>
</dbReference>
<feature type="transmembrane region" description="Helical" evidence="1">
    <location>
        <begin position="380"/>
        <end position="401"/>
    </location>
</feature>
<evidence type="ECO:0000256" key="1">
    <source>
        <dbReference type="SAM" id="Phobius"/>
    </source>
</evidence>
<dbReference type="PIRSF" id="PIRSF004548">
    <property type="entry name" value="CreD"/>
    <property type="match status" value="1"/>
</dbReference>
<comment type="caution">
    <text evidence="2">The sequence shown here is derived from an EMBL/GenBank/DDBJ whole genome shotgun (WGS) entry which is preliminary data.</text>
</comment>
<evidence type="ECO:0000313" key="3">
    <source>
        <dbReference type="Proteomes" id="UP000030129"/>
    </source>
</evidence>
<gene>
    <name evidence="2" type="ORF">Q763_08130</name>
</gene>
<name>A0A0A2LNU9_9FLAO</name>
<feature type="transmembrane region" description="Helical" evidence="1">
    <location>
        <begin position="433"/>
        <end position="451"/>
    </location>
</feature>
<reference evidence="2 3" key="1">
    <citation type="submission" date="2013-09" db="EMBL/GenBank/DDBJ databases">
        <authorList>
            <person name="Zeng Z."/>
            <person name="Chen C."/>
        </authorList>
    </citation>
    <scope>NUCLEOTIDE SEQUENCE [LARGE SCALE GENOMIC DNA]</scope>
    <source>
        <strain evidence="2 3">F44-8</strain>
    </source>
</reference>
<feature type="transmembrane region" description="Helical" evidence="1">
    <location>
        <begin position="329"/>
        <end position="347"/>
    </location>
</feature>
<dbReference type="RefSeq" id="WP_035133072.1">
    <property type="nucleotide sequence ID" value="NZ_JRLV01000007.1"/>
</dbReference>
<sequence>MEQNVNRTQNNEKPQGFFQSNTAKIIMVGLLVFILLIPLQFVKSLIFERAQRQKEVIQEINEKWGGDVYFYGPIIKVPYTVYEKTKIVDEKTRKVTYEITPYTEYAYFFPDELKANIDVNVDTESKKRGIYKSAVYTSDLDFKGTYSLPDFSSKKETEKIEEADIHWDQTRLTIKTTNIKGIQGSANITIGGKKLSFEPIAQNTKRERESVMETAPVNIKELLANNSAPFSLNIKYQGSESLSIVPIGKQTEATMTSNWHSPSFKGNFLPKTTGTQGQSFPAHWSISYLNRPFAQQYFNGLPDLSDYTFETGFITPVDEYQQSERTAKYGFLVIGLTFLVFFLIQTISKISIHIFQYGMIGLALIMFYTLLISITEHSSFMLGYFVAGAAVVVMIGLYSVSILKGIKFPLFIAISLSALYSFIYVIIQLEDYALLVGSIGLFVILGAVMFVSRKIDWNNSSSSTAKA</sequence>
<keyword evidence="1" id="KW-0472">Membrane</keyword>
<dbReference type="PANTHER" id="PTHR30092:SF0">
    <property type="entry name" value="INNER MEMBRANE PROTEIN CRED"/>
    <property type="match status" value="1"/>
</dbReference>
<dbReference type="PANTHER" id="PTHR30092">
    <property type="entry name" value="INNER MEMBRANE PROTEIN CRED"/>
    <property type="match status" value="1"/>
</dbReference>
<dbReference type="Proteomes" id="UP000030129">
    <property type="component" value="Unassembled WGS sequence"/>
</dbReference>
<keyword evidence="3" id="KW-1185">Reference proteome</keyword>
<feature type="transmembrane region" description="Helical" evidence="1">
    <location>
        <begin position="408"/>
        <end position="427"/>
    </location>
</feature>
<dbReference type="NCBIfam" id="NF008712">
    <property type="entry name" value="PRK11715.1-1"/>
    <property type="match status" value="1"/>
</dbReference>
<feature type="transmembrane region" description="Helical" evidence="1">
    <location>
        <begin position="354"/>
        <end position="374"/>
    </location>
</feature>
<proteinExistence type="predicted"/>